<dbReference type="Proteomes" id="UP000245283">
    <property type="component" value="Unassembled WGS sequence"/>
</dbReference>
<evidence type="ECO:0000256" key="1">
    <source>
        <dbReference type="ARBA" id="ARBA00009981"/>
    </source>
</evidence>
<dbReference type="AlphaFoldDB" id="A0A2V1KBG1"/>
<name>A0A2V1KBG1_9ACTO</name>
<dbReference type="Pfam" id="PF02604">
    <property type="entry name" value="PhdYeFM_antitox"/>
    <property type="match status" value="1"/>
</dbReference>
<protein>
    <recommendedName>
        <fullName evidence="2">Antitoxin</fullName>
    </recommendedName>
</protein>
<dbReference type="InterPro" id="IPR036165">
    <property type="entry name" value="YefM-like_sf"/>
</dbReference>
<dbReference type="EMBL" id="QETB01000001">
    <property type="protein sequence ID" value="PWF27630.1"/>
    <property type="molecule type" value="Genomic_DNA"/>
</dbReference>
<proteinExistence type="inferred from homology"/>
<sequence>MTVYNVYEARDSLSHLISESERGGEVVIARRGRPVARVVPYEDSQSAMTGSDLAQWLAAHPLPDRLRSSANELEARIHENRDSWE</sequence>
<reference evidence="4" key="1">
    <citation type="submission" date="2018-05" db="EMBL/GenBank/DDBJ databases">
        <authorList>
            <person name="Li Y."/>
        </authorList>
    </citation>
    <scope>NUCLEOTIDE SEQUENCE [LARGE SCALE GENOMIC DNA]</scope>
    <source>
        <strain evidence="4">sk1b4</strain>
    </source>
</reference>
<dbReference type="OrthoDB" id="33091at2"/>
<evidence type="ECO:0000313" key="3">
    <source>
        <dbReference type="EMBL" id="PWF27630.1"/>
    </source>
</evidence>
<organism evidence="3 4">
    <name type="scientific">Ancrocorticia populi</name>
    <dbReference type="NCBI Taxonomy" id="2175228"/>
    <lineage>
        <taxon>Bacteria</taxon>
        <taxon>Bacillati</taxon>
        <taxon>Actinomycetota</taxon>
        <taxon>Actinomycetes</taxon>
        <taxon>Actinomycetales</taxon>
        <taxon>Actinomycetaceae</taxon>
        <taxon>Ancrocorticia</taxon>
    </lineage>
</organism>
<dbReference type="InterPro" id="IPR006442">
    <property type="entry name" value="Antitoxin_Phd/YefM"/>
</dbReference>
<comment type="similarity">
    <text evidence="1 2">Belongs to the phD/YefM antitoxin family.</text>
</comment>
<dbReference type="RefSeq" id="WP_109093125.1">
    <property type="nucleotide sequence ID" value="NZ_JBQDCU010000093.1"/>
</dbReference>
<evidence type="ECO:0000256" key="2">
    <source>
        <dbReference type="RuleBase" id="RU362080"/>
    </source>
</evidence>
<comment type="caution">
    <text evidence="3">The sequence shown here is derived from an EMBL/GenBank/DDBJ whole genome shotgun (WGS) entry which is preliminary data.</text>
</comment>
<dbReference type="NCBIfam" id="TIGR01552">
    <property type="entry name" value="phd_fam"/>
    <property type="match status" value="1"/>
</dbReference>
<dbReference type="Gene3D" id="3.40.1620.10">
    <property type="entry name" value="YefM-like domain"/>
    <property type="match status" value="1"/>
</dbReference>
<gene>
    <name evidence="3" type="ORF">DD236_04440</name>
</gene>
<evidence type="ECO:0000313" key="4">
    <source>
        <dbReference type="Proteomes" id="UP000245283"/>
    </source>
</evidence>
<dbReference type="SUPFAM" id="SSF143120">
    <property type="entry name" value="YefM-like"/>
    <property type="match status" value="1"/>
</dbReference>
<keyword evidence="4" id="KW-1185">Reference proteome</keyword>
<accession>A0A2V1KBG1</accession>
<comment type="function">
    <text evidence="2">Antitoxin component of a type II toxin-antitoxin (TA) system.</text>
</comment>